<comment type="caution">
    <text evidence="1">The sequence shown here is derived from an EMBL/GenBank/DDBJ whole genome shotgun (WGS) entry which is preliminary data.</text>
</comment>
<protein>
    <submittedName>
        <fullName evidence="1">Uncharacterized protein</fullName>
    </submittedName>
</protein>
<organism evidence="1 2">
    <name type="scientific">Botrytis porri</name>
    <dbReference type="NCBI Taxonomy" id="87229"/>
    <lineage>
        <taxon>Eukaryota</taxon>
        <taxon>Fungi</taxon>
        <taxon>Dikarya</taxon>
        <taxon>Ascomycota</taxon>
        <taxon>Pezizomycotina</taxon>
        <taxon>Leotiomycetes</taxon>
        <taxon>Helotiales</taxon>
        <taxon>Sclerotiniaceae</taxon>
        <taxon>Botrytis</taxon>
    </lineage>
</organism>
<dbReference type="EMBL" id="PQXO01000836">
    <property type="protein sequence ID" value="TGO82400.1"/>
    <property type="molecule type" value="Genomic_DNA"/>
</dbReference>
<evidence type="ECO:0000313" key="1">
    <source>
        <dbReference type="EMBL" id="TGO82400.1"/>
    </source>
</evidence>
<dbReference type="AlphaFoldDB" id="A0A4Z1K9Q5"/>
<keyword evidence="2" id="KW-1185">Reference proteome</keyword>
<proteinExistence type="predicted"/>
<sequence length="76" mass="8598">MFNNATSVVVNGVWNSFQWSRVRIGSETDSLYTSYKPLNIKDCDKLLTAITLLNEVDYPLKAPNVPTHQLILRSLS</sequence>
<reference evidence="1 2" key="1">
    <citation type="submission" date="2017-12" db="EMBL/GenBank/DDBJ databases">
        <title>Comparative genomics of Botrytis spp.</title>
        <authorList>
            <person name="Valero-Jimenez C.A."/>
            <person name="Tapia P."/>
            <person name="Veloso J."/>
            <person name="Silva-Moreno E."/>
            <person name="Staats M."/>
            <person name="Valdes J.H."/>
            <person name="Van Kan J.A.L."/>
        </authorList>
    </citation>
    <scope>NUCLEOTIDE SEQUENCE [LARGE SCALE GENOMIC DNA]</scope>
    <source>
        <strain evidence="1 2">MUCL3349</strain>
    </source>
</reference>
<gene>
    <name evidence="1" type="ORF">BPOR_0839g00020</name>
</gene>
<evidence type="ECO:0000313" key="2">
    <source>
        <dbReference type="Proteomes" id="UP000297280"/>
    </source>
</evidence>
<name>A0A4Z1K9Q5_9HELO</name>
<dbReference type="Proteomes" id="UP000297280">
    <property type="component" value="Unassembled WGS sequence"/>
</dbReference>
<accession>A0A4Z1K9Q5</accession>